<keyword evidence="4" id="KW-0411">Iron-sulfur</keyword>
<evidence type="ECO:0000313" key="9">
    <source>
        <dbReference type="Proteomes" id="UP001208570"/>
    </source>
</evidence>
<dbReference type="AlphaFoldDB" id="A0AAD9IXG3"/>
<feature type="domain" description="Iron-binding zinc finger CDGSH type" evidence="7">
    <location>
        <begin position="172"/>
        <end position="209"/>
    </location>
</feature>
<evidence type="ECO:0000313" key="8">
    <source>
        <dbReference type="EMBL" id="KAK2142397.1"/>
    </source>
</evidence>
<feature type="domain" description="Iron-binding zinc finger CDGSH type" evidence="7">
    <location>
        <begin position="126"/>
        <end position="163"/>
    </location>
</feature>
<evidence type="ECO:0000256" key="5">
    <source>
        <dbReference type="ARBA" id="ARBA00034078"/>
    </source>
</evidence>
<keyword evidence="3" id="KW-0408">Iron</keyword>
<gene>
    <name evidence="8" type="ORF">LSH36_961g00065</name>
</gene>
<keyword evidence="9" id="KW-1185">Reference proteome</keyword>
<dbReference type="GO" id="GO:0051537">
    <property type="term" value="F:2 iron, 2 sulfur cluster binding"/>
    <property type="evidence" value="ECO:0007669"/>
    <property type="project" value="UniProtKB-KW"/>
</dbReference>
<accession>A0AAD9IXG3</accession>
<proteinExistence type="predicted"/>
<name>A0AAD9IXG3_9ANNE</name>
<dbReference type="GO" id="GO:0005739">
    <property type="term" value="C:mitochondrion"/>
    <property type="evidence" value="ECO:0007669"/>
    <property type="project" value="TreeGrafter"/>
</dbReference>
<dbReference type="SMART" id="SM00704">
    <property type="entry name" value="ZnF_CDGSH"/>
    <property type="match status" value="2"/>
</dbReference>
<organism evidence="8 9">
    <name type="scientific">Paralvinella palmiformis</name>
    <dbReference type="NCBI Taxonomy" id="53620"/>
    <lineage>
        <taxon>Eukaryota</taxon>
        <taxon>Metazoa</taxon>
        <taxon>Spiralia</taxon>
        <taxon>Lophotrochozoa</taxon>
        <taxon>Annelida</taxon>
        <taxon>Polychaeta</taxon>
        <taxon>Sedentaria</taxon>
        <taxon>Canalipalpata</taxon>
        <taxon>Terebellida</taxon>
        <taxon>Terebelliformia</taxon>
        <taxon>Alvinellidae</taxon>
        <taxon>Paralvinella</taxon>
    </lineage>
</organism>
<sequence>NKIDANEINYDIVFGTDNRDKVKANSRARSKMSGILLRHNPIKCDLTRFAGLPATCIRTKFSRSDTPKPDRELLKRRLFYVGEKPSRSDLRAFSRTNKTKMKTHPERPRYPNEYTNPMPKGKVYEKFPFKMTLEAEKSYSWCTCGLSHKQPFCDGSHKVMDGTTFKKYNTKFRPHRFTVEETKEYYMCNCKQTDNRPFCDGAHKKLLEQVEAEGEGDEGEIGEEDLEEEGEETETGESKKD</sequence>
<dbReference type="Pfam" id="PF09360">
    <property type="entry name" value="zf-CDGSH"/>
    <property type="match status" value="2"/>
</dbReference>
<dbReference type="InterPro" id="IPR052950">
    <property type="entry name" value="CISD"/>
</dbReference>
<evidence type="ECO:0000256" key="4">
    <source>
        <dbReference type="ARBA" id="ARBA00023014"/>
    </source>
</evidence>
<comment type="caution">
    <text evidence="8">The sequence shown here is derived from an EMBL/GenBank/DDBJ whole genome shotgun (WGS) entry which is preliminary data.</text>
</comment>
<evidence type="ECO:0000256" key="6">
    <source>
        <dbReference type="SAM" id="MobiDB-lite"/>
    </source>
</evidence>
<dbReference type="InterPro" id="IPR018967">
    <property type="entry name" value="FeS-contain_CDGSH-typ"/>
</dbReference>
<dbReference type="Gene3D" id="3.40.5.90">
    <property type="entry name" value="CDGSH iron-sulfur domain, mitoNEET-type"/>
    <property type="match status" value="2"/>
</dbReference>
<evidence type="ECO:0000256" key="2">
    <source>
        <dbReference type="ARBA" id="ARBA00022723"/>
    </source>
</evidence>
<feature type="region of interest" description="Disordered" evidence="6">
    <location>
        <begin position="210"/>
        <end position="241"/>
    </location>
</feature>
<evidence type="ECO:0000259" key="7">
    <source>
        <dbReference type="SMART" id="SM00704"/>
    </source>
</evidence>
<reference evidence="8" key="1">
    <citation type="journal article" date="2023" name="Mol. Biol. Evol.">
        <title>Third-Generation Sequencing Reveals the Adaptive Role of the Epigenome in Three Deep-Sea Polychaetes.</title>
        <authorList>
            <person name="Perez M."/>
            <person name="Aroh O."/>
            <person name="Sun Y."/>
            <person name="Lan Y."/>
            <person name="Juniper S.K."/>
            <person name="Young C.R."/>
            <person name="Angers B."/>
            <person name="Qian P.Y."/>
        </authorList>
    </citation>
    <scope>NUCLEOTIDE SEQUENCE</scope>
    <source>
        <strain evidence="8">P08H-3</strain>
    </source>
</reference>
<keyword evidence="2" id="KW-0479">Metal-binding</keyword>
<keyword evidence="1" id="KW-0001">2Fe-2S</keyword>
<evidence type="ECO:0000256" key="1">
    <source>
        <dbReference type="ARBA" id="ARBA00022714"/>
    </source>
</evidence>
<comment type="cofactor">
    <cofactor evidence="5">
        <name>[2Fe-2S] cluster</name>
        <dbReference type="ChEBI" id="CHEBI:190135"/>
    </cofactor>
</comment>
<dbReference type="Proteomes" id="UP001208570">
    <property type="component" value="Unassembled WGS sequence"/>
</dbReference>
<dbReference type="InterPro" id="IPR042216">
    <property type="entry name" value="MitoNEET_CISD"/>
</dbReference>
<dbReference type="GO" id="GO:0046872">
    <property type="term" value="F:metal ion binding"/>
    <property type="evidence" value="ECO:0007669"/>
    <property type="project" value="UniProtKB-KW"/>
</dbReference>
<protein>
    <recommendedName>
        <fullName evidence="7">Iron-binding zinc finger CDGSH type domain-containing protein</fullName>
    </recommendedName>
</protein>
<evidence type="ECO:0000256" key="3">
    <source>
        <dbReference type="ARBA" id="ARBA00023004"/>
    </source>
</evidence>
<dbReference type="PANTHER" id="PTHR46491:SF3">
    <property type="entry name" value="CDGSH IRON-SULFUR DOMAIN-CONTAINING PROTEIN 3, MITOCHONDRIAL"/>
    <property type="match status" value="1"/>
</dbReference>
<dbReference type="EMBL" id="JAODUP010000961">
    <property type="protein sequence ID" value="KAK2142397.1"/>
    <property type="molecule type" value="Genomic_DNA"/>
</dbReference>
<feature type="non-terminal residue" evidence="8">
    <location>
        <position position="1"/>
    </location>
</feature>
<dbReference type="PANTHER" id="PTHR46491">
    <property type="entry name" value="CDGSH IRON SULFUR DOMAIN PROTEIN HOMOLOG"/>
    <property type="match status" value="1"/>
</dbReference>
<feature type="compositionally biased region" description="Acidic residues" evidence="6">
    <location>
        <begin position="210"/>
        <end position="235"/>
    </location>
</feature>